<keyword evidence="5" id="KW-0663">Pyridoxal phosphate</keyword>
<comment type="similarity">
    <text evidence="2">Belongs to the class-I pyridoxal-phosphate-dependent aminotransferase family.</text>
</comment>
<dbReference type="EMBL" id="KZ679682">
    <property type="protein sequence ID" value="PTB52990.1"/>
    <property type="molecule type" value="Genomic_DNA"/>
</dbReference>
<dbReference type="GO" id="GO:0008483">
    <property type="term" value="F:transaminase activity"/>
    <property type="evidence" value="ECO:0007669"/>
    <property type="project" value="UniProtKB-KW"/>
</dbReference>
<reference evidence="7 8" key="1">
    <citation type="submission" date="2016-07" db="EMBL/GenBank/DDBJ databases">
        <title>Multiple horizontal gene transfer events from other fungi enriched the ability of initially mycotrophic Trichoderma (Ascomycota) to feed on dead plant biomass.</title>
        <authorList>
            <consortium name="DOE Joint Genome Institute"/>
            <person name="Aerts A."/>
            <person name="Atanasova L."/>
            <person name="Chenthamara K."/>
            <person name="Zhang J."/>
            <person name="Grujic M."/>
            <person name="Henrissat B."/>
            <person name="Kuo A."/>
            <person name="Salamov A."/>
            <person name="Lipzen A."/>
            <person name="Labutti K."/>
            <person name="Barry K."/>
            <person name="Miao Y."/>
            <person name="Rahimi M.J."/>
            <person name="Shen Q."/>
            <person name="Grigoriev I.V."/>
            <person name="Kubicek C.P."/>
            <person name="Druzhinina I.S."/>
        </authorList>
    </citation>
    <scope>NUCLEOTIDE SEQUENCE [LARGE SCALE GENOMIC DNA]</scope>
    <source>
        <strain evidence="7 8">CBS 226.95</strain>
    </source>
</reference>
<evidence type="ECO:0000256" key="2">
    <source>
        <dbReference type="ARBA" id="ARBA00007441"/>
    </source>
</evidence>
<evidence type="ECO:0000313" key="7">
    <source>
        <dbReference type="EMBL" id="PTB52990.1"/>
    </source>
</evidence>
<evidence type="ECO:0000313" key="8">
    <source>
        <dbReference type="Proteomes" id="UP000241690"/>
    </source>
</evidence>
<dbReference type="AlphaFoldDB" id="A0A2T4A7E7"/>
<dbReference type="PANTHER" id="PTHR43795">
    <property type="entry name" value="BIFUNCTIONAL ASPARTATE AMINOTRANSFERASE AND GLUTAMATE/ASPARTATE-PREPHENATE AMINOTRANSFERASE-RELATED"/>
    <property type="match status" value="1"/>
</dbReference>
<dbReference type="Gene3D" id="3.40.640.10">
    <property type="entry name" value="Type I PLP-dependent aspartate aminotransferase-like (Major domain)"/>
    <property type="match status" value="1"/>
</dbReference>
<name>A0A2T4A7E7_TRIHA</name>
<dbReference type="Proteomes" id="UP000241690">
    <property type="component" value="Unassembled WGS sequence"/>
</dbReference>
<organism evidence="7 8">
    <name type="scientific">Trichoderma harzianum CBS 226.95</name>
    <dbReference type="NCBI Taxonomy" id="983964"/>
    <lineage>
        <taxon>Eukaryota</taxon>
        <taxon>Fungi</taxon>
        <taxon>Dikarya</taxon>
        <taxon>Ascomycota</taxon>
        <taxon>Pezizomycotina</taxon>
        <taxon>Sordariomycetes</taxon>
        <taxon>Hypocreomycetidae</taxon>
        <taxon>Hypocreales</taxon>
        <taxon>Hypocreaceae</taxon>
        <taxon>Trichoderma</taxon>
    </lineage>
</organism>
<dbReference type="Gene3D" id="3.90.1150.10">
    <property type="entry name" value="Aspartate Aminotransferase, domain 1"/>
    <property type="match status" value="1"/>
</dbReference>
<comment type="cofactor">
    <cofactor evidence="1">
        <name>pyridoxal 5'-phosphate</name>
        <dbReference type="ChEBI" id="CHEBI:597326"/>
    </cofactor>
</comment>
<dbReference type="InterPro" id="IPR004839">
    <property type="entry name" value="Aminotransferase_I/II_large"/>
</dbReference>
<dbReference type="STRING" id="983964.A0A2T4A7E7"/>
<dbReference type="InterPro" id="IPR015424">
    <property type="entry name" value="PyrdxlP-dep_Trfase"/>
</dbReference>
<keyword evidence="8" id="KW-1185">Reference proteome</keyword>
<dbReference type="Pfam" id="PF00155">
    <property type="entry name" value="Aminotran_1_2"/>
    <property type="match status" value="1"/>
</dbReference>
<dbReference type="PANTHER" id="PTHR43795:SF32">
    <property type="entry name" value="AMINOTRANSFERASE GLII-RELATED"/>
    <property type="match status" value="1"/>
</dbReference>
<protein>
    <recommendedName>
        <fullName evidence="6">Aminotransferase class I/classII large domain-containing protein</fullName>
    </recommendedName>
</protein>
<evidence type="ECO:0000259" key="6">
    <source>
        <dbReference type="Pfam" id="PF00155"/>
    </source>
</evidence>
<accession>A0A2T4A7E7</accession>
<feature type="domain" description="Aminotransferase class I/classII large" evidence="6">
    <location>
        <begin position="69"/>
        <end position="416"/>
    </location>
</feature>
<keyword evidence="4" id="KW-0808">Transferase</keyword>
<keyword evidence="3" id="KW-0032">Aminotransferase</keyword>
<dbReference type="GO" id="GO:0030170">
    <property type="term" value="F:pyridoxal phosphate binding"/>
    <property type="evidence" value="ECO:0007669"/>
    <property type="project" value="InterPro"/>
</dbReference>
<gene>
    <name evidence="7" type="ORF">M431DRAFT_555938</name>
</gene>
<evidence type="ECO:0000256" key="1">
    <source>
        <dbReference type="ARBA" id="ARBA00001933"/>
    </source>
</evidence>
<sequence>MLSRRAIENNAWFREQFKRPLARQGSKNLSIIDMATAENWLIRPEVLSILKRNCSQALKEEHLSYANGLGGTPELLESLSAFFNHFFSPMVPIRPEHIVTGTGCSAVLDTLIHDICDMGDGLLVTAPMWGDFQISAVMRNSVQLIPVCVPFEQSQSASDIVQAYRSAAQEASCKVRGILFCNPHNPHGHICPTKAIDGLLQYCQEADLHFISDEIYGLSTFGDRGESSVRCKGIYDSPETEFTSVLSRNLDALCVERSRVHVLYSISKDFGCSGIRLGCLVSQANKALRMSQAILNNAKLCNAATVMISPMLSNLSEMEKIVDLNTKRLYRAAQIAIQFAEFHQLEHYKPVAGLYIWLRLSAECTTFDDEEALVHRCSQLGVFVGSGADYAEPQPGWFRLTFAIPEDKLLQGLRRIEEAVGFKVVFTTDLVVQSWATVCANWWRGIRG</sequence>
<proteinExistence type="inferred from homology"/>
<evidence type="ECO:0000256" key="5">
    <source>
        <dbReference type="ARBA" id="ARBA00022898"/>
    </source>
</evidence>
<dbReference type="GO" id="GO:0006520">
    <property type="term" value="P:amino acid metabolic process"/>
    <property type="evidence" value="ECO:0007669"/>
    <property type="project" value="TreeGrafter"/>
</dbReference>
<evidence type="ECO:0000256" key="3">
    <source>
        <dbReference type="ARBA" id="ARBA00022576"/>
    </source>
</evidence>
<dbReference type="RefSeq" id="XP_024772667.1">
    <property type="nucleotide sequence ID" value="XM_024921430.1"/>
</dbReference>
<dbReference type="InterPro" id="IPR015421">
    <property type="entry name" value="PyrdxlP-dep_Trfase_major"/>
</dbReference>
<dbReference type="InterPro" id="IPR050478">
    <property type="entry name" value="Ethylene_sulfur-biosynth"/>
</dbReference>
<dbReference type="GeneID" id="36630012"/>
<evidence type="ECO:0000256" key="4">
    <source>
        <dbReference type="ARBA" id="ARBA00022679"/>
    </source>
</evidence>
<dbReference type="InterPro" id="IPR015422">
    <property type="entry name" value="PyrdxlP-dep_Trfase_small"/>
</dbReference>
<dbReference type="SUPFAM" id="SSF53383">
    <property type="entry name" value="PLP-dependent transferases"/>
    <property type="match status" value="1"/>
</dbReference>
<dbReference type="CDD" id="cd00609">
    <property type="entry name" value="AAT_like"/>
    <property type="match status" value="1"/>
</dbReference>